<comment type="caution">
    <text evidence="1">The sequence shown here is derived from an EMBL/GenBank/DDBJ whole genome shotgun (WGS) entry which is preliminary data.</text>
</comment>
<dbReference type="Proteomes" id="UP000006222">
    <property type="component" value="Unassembled WGS sequence"/>
</dbReference>
<dbReference type="AlphaFoldDB" id="F2AL57"/>
<proteinExistence type="predicted"/>
<accession>F2AL57</accession>
<evidence type="ECO:0000313" key="2">
    <source>
        <dbReference type="Proteomes" id="UP000006222"/>
    </source>
</evidence>
<evidence type="ECO:0000313" key="1">
    <source>
        <dbReference type="EMBL" id="EGF29641.1"/>
    </source>
</evidence>
<sequence>MIRPFDIGRGLIGERAERIVLNGSERSILILTRFGQKIATTRAHVGRLLGASVERAGQDSCTTIWLRRP</sequence>
<dbReference type="EMBL" id="AFAR01000017">
    <property type="protein sequence ID" value="EGF29641.1"/>
    <property type="molecule type" value="Genomic_DNA"/>
</dbReference>
<protein>
    <submittedName>
        <fullName evidence="1">Uncharacterized protein</fullName>
    </submittedName>
</protein>
<organism evidence="1 2">
    <name type="scientific">Rhodopirellula baltica WH47</name>
    <dbReference type="NCBI Taxonomy" id="991778"/>
    <lineage>
        <taxon>Bacteria</taxon>
        <taxon>Pseudomonadati</taxon>
        <taxon>Planctomycetota</taxon>
        <taxon>Planctomycetia</taxon>
        <taxon>Pirellulales</taxon>
        <taxon>Pirellulaceae</taxon>
        <taxon>Rhodopirellula</taxon>
    </lineage>
</organism>
<dbReference type="PATRIC" id="fig|991778.3.peg.407"/>
<reference evidence="1 2" key="1">
    <citation type="journal article" date="2013" name="Mar. Genomics">
        <title>Expression of sulfatases in Rhodopirellula baltica and the diversity of sulfatases in the genus Rhodopirellula.</title>
        <authorList>
            <person name="Wegner C.E."/>
            <person name="Richter-Heitmann T."/>
            <person name="Klindworth A."/>
            <person name="Klockow C."/>
            <person name="Richter M."/>
            <person name="Achstetter T."/>
            <person name="Glockner F.O."/>
            <person name="Harder J."/>
        </authorList>
    </citation>
    <scope>NUCLEOTIDE SEQUENCE [LARGE SCALE GENOMIC DNA]</scope>
    <source>
        <strain evidence="1 2">WH47</strain>
    </source>
</reference>
<gene>
    <name evidence="1" type="ORF">RBWH47_04095</name>
</gene>
<name>F2AL57_RHOBT</name>